<feature type="region of interest" description="Disordered" evidence="1">
    <location>
        <begin position="317"/>
        <end position="371"/>
    </location>
</feature>
<dbReference type="SUPFAM" id="SSF141571">
    <property type="entry name" value="Pentapeptide repeat-like"/>
    <property type="match status" value="1"/>
</dbReference>
<dbReference type="Proteomes" id="UP000219799">
    <property type="component" value="Chromosome 10"/>
</dbReference>
<evidence type="ECO:0000256" key="1">
    <source>
        <dbReference type="SAM" id="MobiDB-lite"/>
    </source>
</evidence>
<protein>
    <submittedName>
        <fullName evidence="2">Uncharacterized protein</fullName>
    </submittedName>
</protein>
<name>A0A1C3KDS1_PLAMA</name>
<dbReference type="EMBL" id="LT594498">
    <property type="protein sequence ID" value="SBT71750.1"/>
    <property type="molecule type" value="Genomic_DNA"/>
</dbReference>
<evidence type="ECO:0000313" key="2">
    <source>
        <dbReference type="EMBL" id="SBT71750.1"/>
    </source>
</evidence>
<evidence type="ECO:0000313" key="3">
    <source>
        <dbReference type="Proteomes" id="UP000219799"/>
    </source>
</evidence>
<proteinExistence type="predicted"/>
<gene>
    <name evidence="2" type="primary">PmlGA01_100023100</name>
    <name evidence="2" type="ORF">PMLGA01_100023100</name>
</gene>
<organism evidence="2 3">
    <name type="scientific">Plasmodium malariae</name>
    <dbReference type="NCBI Taxonomy" id="5858"/>
    <lineage>
        <taxon>Eukaryota</taxon>
        <taxon>Sar</taxon>
        <taxon>Alveolata</taxon>
        <taxon>Apicomplexa</taxon>
        <taxon>Aconoidasida</taxon>
        <taxon>Haemosporida</taxon>
        <taxon>Plasmodiidae</taxon>
        <taxon>Plasmodium</taxon>
        <taxon>Plasmodium (Plasmodium)</taxon>
    </lineage>
</organism>
<feature type="region of interest" description="Disordered" evidence="1">
    <location>
        <begin position="1016"/>
        <end position="1053"/>
    </location>
</feature>
<reference evidence="2 3" key="1">
    <citation type="submission" date="2016-06" db="EMBL/GenBank/DDBJ databases">
        <authorList>
            <consortium name="Pathogen Informatics"/>
        </authorList>
    </citation>
    <scope>NUCLEOTIDE SEQUENCE [LARGE SCALE GENOMIC DNA]</scope>
    <source>
        <strain evidence="2">PmlGA01</strain>
    </source>
</reference>
<dbReference type="VEuPathDB" id="PlasmoDB:PmUG01_10031800"/>
<dbReference type="Gene3D" id="2.160.20.80">
    <property type="entry name" value="E3 ubiquitin-protein ligase SopA"/>
    <property type="match status" value="1"/>
</dbReference>
<accession>A0A1C3KDS1</accession>
<sequence>MLLPSIYRYCAEKKIYRFIRTAALNNKINITGGDGAKKQKKKLSSKTTKYINYLFLKRKKVEEHIRFNNIKRKQLKDISTPFHVIYKIKNNQLQLVKKYPHLENSCKQNEAEQQLISDQNGPTSGHLRNAGTKSNLIYYVKDKGKNANKYLQIDTNMNIEKNVILTVMHTDRNVLHKGKDKLFDKYTKECTFYPCDNIRANKKWSNLKSMNSINNIIEIRKNKDINNLYLITSLINIYHENGYNYLVLNVMKQLKYLQYYMNIRQLSLIMYNLYKFYFISIIRNIFSKDDMANLDAYFDSFYVLDDHMFRRSVSSSSVSSSSVSSSSVSSSSVSSSSVSSSSVSSSSVSSSSVSSNSVSSNSVSSSRGSGGDHMRYAMVEPSLIRAFLISLVSNLKKDLHDEKDMNVLSKIIFVFSFFHVHDKQLYEMLIDRILKSVHIKSNHKINYFSLISLAFEKLNLYYSKFSFIHSYIITKKMKKFTKTAQTFFMTKKYKRKKLKQVNLFDVHKKKKKISLIHLKDLLTYMYVMNRNNLKNNKFVLTLLNYASCYFNQSRASGQATCYKYSYSQSVSTISHTSGICRVYPTSVLSTKDERITANGVRNNCLMYFTSLKNNNFKCTRDDDLKREKRKTMLFSYSNMILKSNTKNKKLNKFLALYSLYKINKNTHRSNLPKGYYTNCISLAEQRDVGARGIYAIDSNVTGSNVSGCNVSGCNVSGCNVSGCNVSGSDITAGGGFTTLQRAELDDGRMMRGRMAHADSTQCVSINRGDKCSSTRQRGNCEENVDRTAQKGGYISAVVGGSTENYGSVSGSVAYRGNFPAREKKDGVMITGKPFINCYNINLFSLTLVLHHLVHYDYLYLKKVEAFNSLVKLYLDLIRSTKLRNMHYFYTYRIIEINRKINIFNNFIIKLLYSSILFKCITDTLFNKSIMLSFYAHNVCFYLIMLYEQLVKSKIKDYVLNDAVHTYILNFLKYSNNVEEGADHLLYLRCLKVLCLVKCRTIDGERDIGIRGSSSVGNNGSSSVGSNGSSSVGSNGSSSVGNNGSSSVGNNRSSPVKRRYVLRSGFITASHSDRENVDQEKRAVIEEYANGWPYFDFQFLIFKNMKKVKWRSIDNLCLLKFYKYMNKLKKGENICRNRRSYCGDKVRQLSDDVHNEICKIVKERIYDFSFSDLIKLYLYSNKELKRKVFHLGFFFNNLLSSGSNIMAKNGDDVYAFLIFKTTITHMCLSEILKKKKKKGKFFIKHFEEIGVKILTMYKNYAQKNIEKIKKKYLYQTVVYTFLYLCMLFQKKNIKNCEHKMTNEKKKVKERKRKKGIVEILFEILKISLNNWLFSTDERSVLIYVFLLHMQNIQSRNKQIRALFFSKRHAENFVQVVSPRCMEQMNKIFRSHFIRCSSCMTYVNPLLLFFLFKYTIFLKNYKNRKEKKNVEQLINSSTIYHHLLSAKNDYCYLDFIFYAINKNNFILSNTLFDDFTNIYFNKQNYTHKKGPTITDNFVHAEGANAYISSPHIPRIHTSSTHAYHLWEWNKLINVLSTNQNDQHIYKSIAYNFIARRRSIEYSMKTALNMNKKEMFFL</sequence>
<feature type="compositionally biased region" description="Low complexity" evidence="1">
    <location>
        <begin position="317"/>
        <end position="366"/>
    </location>
</feature>